<protein>
    <submittedName>
        <fullName evidence="2">Uncharacterized protein</fullName>
    </submittedName>
</protein>
<dbReference type="EMBL" id="JAJFAZ020000001">
    <property type="protein sequence ID" value="KAI5348192.1"/>
    <property type="molecule type" value="Genomic_DNA"/>
</dbReference>
<evidence type="ECO:0000256" key="1">
    <source>
        <dbReference type="SAM" id="MobiDB-lite"/>
    </source>
</evidence>
<keyword evidence="3" id="KW-1185">Reference proteome</keyword>
<reference evidence="2 3" key="1">
    <citation type="journal article" date="2022" name="G3 (Bethesda)">
        <title>Whole-genome sequence and methylome profiling of the almond [Prunus dulcis (Mill.) D.A. Webb] cultivar 'Nonpareil'.</title>
        <authorList>
            <person name="D'Amico-Willman K.M."/>
            <person name="Ouma W.Z."/>
            <person name="Meulia T."/>
            <person name="Sideli G.M."/>
            <person name="Gradziel T.M."/>
            <person name="Fresnedo-Ramirez J."/>
        </authorList>
    </citation>
    <scope>NUCLEOTIDE SEQUENCE [LARGE SCALE GENOMIC DNA]</scope>
    <source>
        <strain evidence="2">Clone GOH B32 T37-40</strain>
    </source>
</reference>
<accession>A0AAD4WTF5</accession>
<sequence>MEELRQIAFAYYKDVPEHMKMWVQEFLSEIDRDGNEKGLQEFLAYMGMHEDSKHLCTPSFFDELKQEGREELEFMDLLALFYIVSTGRPFCNGHCKNFIKGGYFTCVQCFYHSPKTFDLCAVCYLDGKYVHRHKNFLDNFLVLKTKRTVGDNLNQHGKASSITSKAKAPESSTGSTPAETINSSRSSSSSSSSSSSFSSSTTTATRAESTNDSTSSGTLKPGTSSSTTKSNALVPVNPRRNDTRAGRKALKAIEILLALGNIFVTSSQCTIM</sequence>
<evidence type="ECO:0000313" key="2">
    <source>
        <dbReference type="EMBL" id="KAI5348192.1"/>
    </source>
</evidence>
<gene>
    <name evidence="2" type="ORF">L3X38_001079</name>
</gene>
<organism evidence="2 3">
    <name type="scientific">Prunus dulcis</name>
    <name type="common">Almond</name>
    <name type="synonym">Amygdalus dulcis</name>
    <dbReference type="NCBI Taxonomy" id="3755"/>
    <lineage>
        <taxon>Eukaryota</taxon>
        <taxon>Viridiplantae</taxon>
        <taxon>Streptophyta</taxon>
        <taxon>Embryophyta</taxon>
        <taxon>Tracheophyta</taxon>
        <taxon>Spermatophyta</taxon>
        <taxon>Magnoliopsida</taxon>
        <taxon>eudicotyledons</taxon>
        <taxon>Gunneridae</taxon>
        <taxon>Pentapetalae</taxon>
        <taxon>rosids</taxon>
        <taxon>fabids</taxon>
        <taxon>Rosales</taxon>
        <taxon>Rosaceae</taxon>
        <taxon>Amygdaloideae</taxon>
        <taxon>Amygdaleae</taxon>
        <taxon>Prunus</taxon>
    </lineage>
</organism>
<feature type="region of interest" description="Disordered" evidence="1">
    <location>
        <begin position="153"/>
        <end position="245"/>
    </location>
</feature>
<name>A0AAD4WTF5_PRUDU</name>
<dbReference type="Proteomes" id="UP001054821">
    <property type="component" value="Chromosome 1"/>
</dbReference>
<evidence type="ECO:0000313" key="3">
    <source>
        <dbReference type="Proteomes" id="UP001054821"/>
    </source>
</evidence>
<comment type="caution">
    <text evidence="2">The sequence shown here is derived from an EMBL/GenBank/DDBJ whole genome shotgun (WGS) entry which is preliminary data.</text>
</comment>
<feature type="compositionally biased region" description="Polar residues" evidence="1">
    <location>
        <begin position="153"/>
        <end position="182"/>
    </location>
</feature>
<dbReference type="SUPFAM" id="SSF57850">
    <property type="entry name" value="RING/U-box"/>
    <property type="match status" value="1"/>
</dbReference>
<dbReference type="AlphaFoldDB" id="A0AAD4WTF5"/>
<feature type="compositionally biased region" description="Polar residues" evidence="1">
    <location>
        <begin position="201"/>
        <end position="231"/>
    </location>
</feature>
<feature type="compositionally biased region" description="Low complexity" evidence="1">
    <location>
        <begin position="183"/>
        <end position="200"/>
    </location>
</feature>
<proteinExistence type="predicted"/>